<dbReference type="SUPFAM" id="SSF53098">
    <property type="entry name" value="Ribonuclease H-like"/>
    <property type="match status" value="1"/>
</dbReference>
<keyword evidence="5" id="KW-0378">Hydrolase</keyword>
<evidence type="ECO:0000256" key="7">
    <source>
        <dbReference type="ARBA" id="ARBA00023242"/>
    </source>
</evidence>
<dbReference type="InterPro" id="IPR047021">
    <property type="entry name" value="REXO1/3/4-like"/>
</dbReference>
<dbReference type="InterPro" id="IPR012337">
    <property type="entry name" value="RNaseH-like_sf"/>
</dbReference>
<feature type="transmembrane region" description="Helical" evidence="8">
    <location>
        <begin position="425"/>
        <end position="447"/>
    </location>
</feature>
<keyword evidence="11" id="KW-1185">Reference proteome</keyword>
<dbReference type="OrthoDB" id="8191639at2759"/>
<dbReference type="EMBL" id="CP097504">
    <property type="protein sequence ID" value="URD85277.1"/>
    <property type="molecule type" value="Genomic_DNA"/>
</dbReference>
<evidence type="ECO:0000256" key="8">
    <source>
        <dbReference type="SAM" id="Phobius"/>
    </source>
</evidence>
<gene>
    <name evidence="10" type="ORF">MUK42_28002</name>
</gene>
<sequence>MRVSFHSVHEPKCGICQKHCRFFESLREHLIGPLPKIECARVFRTQGCNICLNIFESPNALRTHRASCQLSRAASGLTSRMSRLSLQGSSDYGTRNQGSQVVALACKVVGGGSDGSLDLCARVCLIGEDENVIFQTYIKPQIPVTNYRYETTGIRPEYLRDAIPLKQAQRRIQDFFSNGEPIWKIRSRGGKARILVGHGLDRDLDCLGVEYPAVLIRDTAVYPPLMKTSKLSNSLKYLTQAYLGYDIQTGTQDPYEDCVAAMRLYIRMRSQNHPRDYASGCGENRNNYPAWRQRELEKMTPDALLELSASDYYCCATVTATTQRQNCGRLGGPKVSLAVAIGGARRALAGRGIPSSLISVAATSRAFPSSSPPTRAFSRFSRRKLPSGISRSAVELGCEEFLTPCHSVTATALLTSMLSARPGGWTWLSEVLFCISAITSFVLFMVISIGHGLLKDLQCLYDIRDKLETNAVLRIAGFGS</sequence>
<dbReference type="PANTHER" id="PTHR12801:SF122">
    <property type="entry name" value="RNA EXONUCLEASE 4"/>
    <property type="match status" value="1"/>
</dbReference>
<keyword evidence="7" id="KW-0539">Nucleus</keyword>
<dbReference type="GO" id="GO:0005634">
    <property type="term" value="C:nucleus"/>
    <property type="evidence" value="ECO:0007669"/>
    <property type="project" value="UniProtKB-SubCell"/>
</dbReference>
<comment type="subcellular location">
    <subcellularLocation>
        <location evidence="1">Nucleus</location>
    </subcellularLocation>
</comment>
<evidence type="ECO:0000313" key="11">
    <source>
        <dbReference type="Proteomes" id="UP001055439"/>
    </source>
</evidence>
<evidence type="ECO:0000313" key="10">
    <source>
        <dbReference type="EMBL" id="URD85277.1"/>
    </source>
</evidence>
<accession>A0A9E7JL91</accession>
<dbReference type="Proteomes" id="UP001055439">
    <property type="component" value="Chromosome 2"/>
</dbReference>
<dbReference type="GO" id="GO:0006364">
    <property type="term" value="P:rRNA processing"/>
    <property type="evidence" value="ECO:0007669"/>
    <property type="project" value="InterPro"/>
</dbReference>
<evidence type="ECO:0000256" key="1">
    <source>
        <dbReference type="ARBA" id="ARBA00004123"/>
    </source>
</evidence>
<dbReference type="InterPro" id="IPR013520">
    <property type="entry name" value="Ribonucl_H"/>
</dbReference>
<dbReference type="AlphaFoldDB" id="A0A9E7JL91"/>
<proteinExistence type="inferred from homology"/>
<dbReference type="InterPro" id="IPR037431">
    <property type="entry name" value="REX4_DEDDh_dom"/>
</dbReference>
<keyword evidence="8" id="KW-1133">Transmembrane helix</keyword>
<dbReference type="PANTHER" id="PTHR12801">
    <property type="entry name" value="RNA EXONUCLEASE REXO1 / RECO3 FAMILY MEMBER-RELATED"/>
    <property type="match status" value="1"/>
</dbReference>
<dbReference type="FunFam" id="3.30.420.10:FF:000064">
    <property type="entry name" value="RNA exonuclease 4"/>
    <property type="match status" value="1"/>
</dbReference>
<name>A0A9E7JL91_9LILI</name>
<organism evidence="10 11">
    <name type="scientific">Musa troglodytarum</name>
    <name type="common">fe'i banana</name>
    <dbReference type="NCBI Taxonomy" id="320322"/>
    <lineage>
        <taxon>Eukaryota</taxon>
        <taxon>Viridiplantae</taxon>
        <taxon>Streptophyta</taxon>
        <taxon>Embryophyta</taxon>
        <taxon>Tracheophyta</taxon>
        <taxon>Spermatophyta</taxon>
        <taxon>Magnoliopsida</taxon>
        <taxon>Liliopsida</taxon>
        <taxon>Zingiberales</taxon>
        <taxon>Musaceae</taxon>
        <taxon>Musa</taxon>
    </lineage>
</organism>
<evidence type="ECO:0000256" key="5">
    <source>
        <dbReference type="ARBA" id="ARBA00022801"/>
    </source>
</evidence>
<dbReference type="InterPro" id="IPR036397">
    <property type="entry name" value="RNaseH_sf"/>
</dbReference>
<evidence type="ECO:0000256" key="6">
    <source>
        <dbReference type="ARBA" id="ARBA00022839"/>
    </source>
</evidence>
<dbReference type="GO" id="GO:0003676">
    <property type="term" value="F:nucleic acid binding"/>
    <property type="evidence" value="ECO:0007669"/>
    <property type="project" value="InterPro"/>
</dbReference>
<keyword evidence="8" id="KW-0472">Membrane</keyword>
<dbReference type="GO" id="GO:0008408">
    <property type="term" value="F:3'-5' exonuclease activity"/>
    <property type="evidence" value="ECO:0007669"/>
    <property type="project" value="InterPro"/>
</dbReference>
<evidence type="ECO:0000256" key="2">
    <source>
        <dbReference type="ARBA" id="ARBA00010489"/>
    </source>
</evidence>
<comment type="similarity">
    <text evidence="2">Belongs to the REXO4 family.</text>
</comment>
<dbReference type="SMART" id="SM00479">
    <property type="entry name" value="EXOIII"/>
    <property type="match status" value="1"/>
</dbReference>
<evidence type="ECO:0000259" key="9">
    <source>
        <dbReference type="SMART" id="SM00479"/>
    </source>
</evidence>
<reference evidence="10" key="1">
    <citation type="submission" date="2022-05" db="EMBL/GenBank/DDBJ databases">
        <title>The Musa troglodytarum L. genome provides insights into the mechanism of non-climacteric behaviour and enrichment of carotenoids.</title>
        <authorList>
            <person name="Wang J."/>
        </authorList>
    </citation>
    <scope>NUCLEOTIDE SEQUENCE</scope>
    <source>
        <tissue evidence="10">Leaf</tissue>
    </source>
</reference>
<keyword evidence="8" id="KW-0812">Transmembrane</keyword>
<keyword evidence="4" id="KW-0540">Nuclease</keyword>
<evidence type="ECO:0000256" key="3">
    <source>
        <dbReference type="ARBA" id="ARBA00016937"/>
    </source>
</evidence>
<evidence type="ECO:0000256" key="4">
    <source>
        <dbReference type="ARBA" id="ARBA00022722"/>
    </source>
</evidence>
<dbReference type="Gene3D" id="3.30.420.10">
    <property type="entry name" value="Ribonuclease H-like superfamily/Ribonuclease H"/>
    <property type="match status" value="1"/>
</dbReference>
<dbReference type="CDD" id="cd06144">
    <property type="entry name" value="REX4_like"/>
    <property type="match status" value="1"/>
</dbReference>
<feature type="domain" description="Exonuclease" evidence="9">
    <location>
        <begin position="100"/>
        <end position="274"/>
    </location>
</feature>
<protein>
    <recommendedName>
        <fullName evidence="3">RNA exonuclease 4</fullName>
    </recommendedName>
</protein>
<keyword evidence="6" id="KW-0269">Exonuclease</keyword>